<dbReference type="KEGG" id="cyj:Cyan7822_6877"/>
<keyword evidence="1" id="KW-0614">Plasmid</keyword>
<dbReference type="EMBL" id="CP002201">
    <property type="protein sequence ID" value="ADN18522.1"/>
    <property type="molecule type" value="Genomic_DNA"/>
</dbReference>
<accession>E0UNJ2</accession>
<dbReference type="HOGENOM" id="CLU_1203023_0_0_3"/>
<dbReference type="RefSeq" id="WP_013325648.1">
    <property type="nucleotide sequence ID" value="NC_014502.1"/>
</dbReference>
<evidence type="ECO:0000313" key="2">
    <source>
        <dbReference type="Proteomes" id="UP000008206"/>
    </source>
</evidence>
<dbReference type="Proteomes" id="UP000008206">
    <property type="component" value="Plasmid Cy782203"/>
</dbReference>
<gene>
    <name evidence="1" type="ordered locus">Cyan7822_6877</name>
</gene>
<keyword evidence="2" id="KW-1185">Reference proteome</keyword>
<evidence type="ECO:0000313" key="1">
    <source>
        <dbReference type="EMBL" id="ADN18522.1"/>
    </source>
</evidence>
<name>E0UNJ2_GLOV7</name>
<organism evidence="1 2">
    <name type="scientific">Gloeothece verrucosa (strain PCC 7822)</name>
    <name type="common">Cyanothece sp. (strain PCC 7822)</name>
    <dbReference type="NCBI Taxonomy" id="497965"/>
    <lineage>
        <taxon>Bacteria</taxon>
        <taxon>Bacillati</taxon>
        <taxon>Cyanobacteriota</taxon>
        <taxon>Cyanophyceae</taxon>
        <taxon>Oscillatoriophycideae</taxon>
        <taxon>Chroococcales</taxon>
        <taxon>Aphanothecaceae</taxon>
        <taxon>Gloeothece</taxon>
        <taxon>Gloeothece verrucosa</taxon>
    </lineage>
</organism>
<dbReference type="AlphaFoldDB" id="E0UNJ2"/>
<proteinExistence type="predicted"/>
<protein>
    <submittedName>
        <fullName evidence="1">Uncharacterized protein</fullName>
    </submittedName>
</protein>
<geneLocation type="plasmid" evidence="1 2">
    <name>Cy782203</name>
</geneLocation>
<reference evidence="2" key="1">
    <citation type="journal article" date="2011" name="MBio">
        <title>Novel metabolic attributes of the genus Cyanothece, comprising a group of unicellular nitrogen-fixing Cyanobacteria.</title>
        <authorList>
            <person name="Bandyopadhyay A."/>
            <person name="Elvitigala T."/>
            <person name="Welsh E."/>
            <person name="Stockel J."/>
            <person name="Liberton M."/>
            <person name="Min H."/>
            <person name="Sherman L.A."/>
            <person name="Pakrasi H.B."/>
        </authorList>
    </citation>
    <scope>NUCLEOTIDE SEQUENCE [LARGE SCALE GENOMIC DNA]</scope>
    <source>
        <strain evidence="2">PCC 7822</strain>
        <plasmid evidence="2">Cy782203</plasmid>
    </source>
</reference>
<sequence length="217" mass="25004">MKEIITQVFIELKKFMGLTIHYKFKTETDSHMKAYKLIDKLHQVALTLPWVQVNPIRELNQTQLDNTDATDPLFFLKISAAKILITEGEIQKISPTAFIGWTAHVAEGCESLKIFLCRYPGSQVWEAQSFCKTQYAALQESGGILNFLRAHTSIILLLDEVQKLGILEEVVDESHYWEHRDLKKLIEEIKAWQGLTDSVGEIFEQISRNSLFNDYNK</sequence>